<dbReference type="VEuPathDB" id="VectorBase:LLOJ000093"/>
<proteinExistence type="predicted"/>
<name>A0A1B0C881_LUTLO</name>
<organism evidence="1 2">
    <name type="scientific">Lutzomyia longipalpis</name>
    <name type="common">Sand fly</name>
    <dbReference type="NCBI Taxonomy" id="7200"/>
    <lineage>
        <taxon>Eukaryota</taxon>
        <taxon>Metazoa</taxon>
        <taxon>Ecdysozoa</taxon>
        <taxon>Arthropoda</taxon>
        <taxon>Hexapoda</taxon>
        <taxon>Insecta</taxon>
        <taxon>Pterygota</taxon>
        <taxon>Neoptera</taxon>
        <taxon>Endopterygota</taxon>
        <taxon>Diptera</taxon>
        <taxon>Nematocera</taxon>
        <taxon>Psychodoidea</taxon>
        <taxon>Psychodidae</taxon>
        <taxon>Lutzomyia</taxon>
        <taxon>Lutzomyia</taxon>
    </lineage>
</organism>
<evidence type="ECO:0000313" key="1">
    <source>
        <dbReference type="EnsemblMetazoa" id="LLOJ000093-PA"/>
    </source>
</evidence>
<keyword evidence="2" id="KW-1185">Reference proteome</keyword>
<dbReference type="AlphaFoldDB" id="A0A1B0C881"/>
<dbReference type="EMBL" id="AJWK01000255">
    <property type="status" value="NOT_ANNOTATED_CDS"/>
    <property type="molecule type" value="Genomic_DNA"/>
</dbReference>
<dbReference type="Proteomes" id="UP000092461">
    <property type="component" value="Unassembled WGS sequence"/>
</dbReference>
<protein>
    <submittedName>
        <fullName evidence="1">Uncharacterized protein</fullName>
    </submittedName>
</protein>
<accession>A0A1B0C881</accession>
<sequence>MQEELLITSGQVREHGGLALEFLFLYQLARDRLAVATNARAMAVRIPWGTTWKPGGALPSSLLHSDVSQHDVQA</sequence>
<reference evidence="1" key="1">
    <citation type="submission" date="2020-05" db="UniProtKB">
        <authorList>
            <consortium name="EnsemblMetazoa"/>
        </authorList>
    </citation>
    <scope>IDENTIFICATION</scope>
    <source>
        <strain evidence="1">Jacobina</strain>
    </source>
</reference>
<dbReference type="EnsemblMetazoa" id="LLOJ000093-RA">
    <property type="protein sequence ID" value="LLOJ000093-PA"/>
    <property type="gene ID" value="LLOJ000093"/>
</dbReference>
<evidence type="ECO:0000313" key="2">
    <source>
        <dbReference type="Proteomes" id="UP000092461"/>
    </source>
</evidence>